<name>A0A4Q9DTP2_9BACL</name>
<gene>
    <name evidence="5" type="ORF">EYB31_17125</name>
</gene>
<dbReference type="Pfam" id="PF03328">
    <property type="entry name" value="HpcH_HpaI"/>
    <property type="match status" value="1"/>
</dbReference>
<evidence type="ECO:0000256" key="3">
    <source>
        <dbReference type="ARBA" id="ARBA00023239"/>
    </source>
</evidence>
<proteinExistence type="inferred from homology"/>
<sequence>MRENTVKRRLREGKPSVGTWLSIPSPYTSEVMAQAGYDWLVIDMEHNPMSVETVGLMISSMFPTRTVPLVRIPWNTGENIKRVLDMGAWGIVVPMVNSKEEAEQAVREAKYYPLGRRSIGGRRHAVGFATDASTYFEKANEQIVVIVQIEHIEAVRNIDDIVSVPGIDAIFIGPNDLMSSMGLKPSLESADPSVAAAIETVKQSARRHGVPTGIHVANPQVANQRIAEGFQFIAIASEVAGMLGKALSDIAQLEESALESKSSVKEVRY</sequence>
<dbReference type="EMBL" id="SIRE01000011">
    <property type="protein sequence ID" value="TBL77858.1"/>
    <property type="molecule type" value="Genomic_DNA"/>
</dbReference>
<dbReference type="SUPFAM" id="SSF51621">
    <property type="entry name" value="Phosphoenolpyruvate/pyruvate domain"/>
    <property type="match status" value="1"/>
</dbReference>
<dbReference type="GO" id="GO:0046872">
    <property type="term" value="F:metal ion binding"/>
    <property type="evidence" value="ECO:0007669"/>
    <property type="project" value="UniProtKB-KW"/>
</dbReference>
<keyword evidence="3" id="KW-0456">Lyase</keyword>
<dbReference type="PANTHER" id="PTHR30502:SF0">
    <property type="entry name" value="PHOSPHOENOLPYRUVATE CARBOXYLASE FAMILY PROTEIN"/>
    <property type="match status" value="1"/>
</dbReference>
<dbReference type="AlphaFoldDB" id="A0A4Q9DTP2"/>
<dbReference type="Gene3D" id="3.20.20.60">
    <property type="entry name" value="Phosphoenolpyruvate-binding domains"/>
    <property type="match status" value="1"/>
</dbReference>
<keyword evidence="2" id="KW-0479">Metal-binding</keyword>
<feature type="domain" description="HpcH/HpaI aldolase/citrate lyase" evidence="4">
    <location>
        <begin position="18"/>
        <end position="239"/>
    </location>
</feature>
<protein>
    <submittedName>
        <fullName evidence="5">2-dehydro-3-deoxyglucarate aldolase</fullName>
    </submittedName>
</protein>
<dbReference type="PANTHER" id="PTHR30502">
    <property type="entry name" value="2-KETO-3-DEOXY-L-RHAMNONATE ALDOLASE"/>
    <property type="match status" value="1"/>
</dbReference>
<dbReference type="OrthoDB" id="86160at2"/>
<evidence type="ECO:0000256" key="1">
    <source>
        <dbReference type="ARBA" id="ARBA00005568"/>
    </source>
</evidence>
<dbReference type="GO" id="GO:0016832">
    <property type="term" value="F:aldehyde-lyase activity"/>
    <property type="evidence" value="ECO:0007669"/>
    <property type="project" value="TreeGrafter"/>
</dbReference>
<comment type="similarity">
    <text evidence="1">Belongs to the HpcH/HpaI aldolase family.</text>
</comment>
<dbReference type="GO" id="GO:0005737">
    <property type="term" value="C:cytoplasm"/>
    <property type="evidence" value="ECO:0007669"/>
    <property type="project" value="TreeGrafter"/>
</dbReference>
<dbReference type="RefSeq" id="WP_131014588.1">
    <property type="nucleotide sequence ID" value="NZ_SIRE01000011.1"/>
</dbReference>
<reference evidence="5 6" key="1">
    <citation type="submission" date="2019-02" db="EMBL/GenBank/DDBJ databases">
        <title>Paenibacillus sp. nov., isolated from surface-sterilized tissue of Thalictrum simplex L.</title>
        <authorList>
            <person name="Tuo L."/>
        </authorList>
    </citation>
    <scope>NUCLEOTIDE SEQUENCE [LARGE SCALE GENOMIC DNA]</scope>
    <source>
        <strain evidence="5 6">N2SHLJ1</strain>
    </source>
</reference>
<evidence type="ECO:0000259" key="4">
    <source>
        <dbReference type="Pfam" id="PF03328"/>
    </source>
</evidence>
<dbReference type="Proteomes" id="UP000293142">
    <property type="component" value="Unassembled WGS sequence"/>
</dbReference>
<evidence type="ECO:0000313" key="5">
    <source>
        <dbReference type="EMBL" id="TBL77858.1"/>
    </source>
</evidence>
<keyword evidence="6" id="KW-1185">Reference proteome</keyword>
<comment type="caution">
    <text evidence="5">The sequence shown here is derived from an EMBL/GenBank/DDBJ whole genome shotgun (WGS) entry which is preliminary data.</text>
</comment>
<evidence type="ECO:0000256" key="2">
    <source>
        <dbReference type="ARBA" id="ARBA00022723"/>
    </source>
</evidence>
<dbReference type="InterPro" id="IPR005000">
    <property type="entry name" value="Aldolase/citrate-lyase_domain"/>
</dbReference>
<evidence type="ECO:0000313" key="6">
    <source>
        <dbReference type="Proteomes" id="UP000293142"/>
    </source>
</evidence>
<dbReference type="InterPro" id="IPR050251">
    <property type="entry name" value="HpcH-HpaI_aldolase"/>
</dbReference>
<dbReference type="InterPro" id="IPR015813">
    <property type="entry name" value="Pyrv/PenolPyrv_kinase-like_dom"/>
</dbReference>
<organism evidence="5 6">
    <name type="scientific">Paenibacillus thalictri</name>
    <dbReference type="NCBI Taxonomy" id="2527873"/>
    <lineage>
        <taxon>Bacteria</taxon>
        <taxon>Bacillati</taxon>
        <taxon>Bacillota</taxon>
        <taxon>Bacilli</taxon>
        <taxon>Bacillales</taxon>
        <taxon>Paenibacillaceae</taxon>
        <taxon>Paenibacillus</taxon>
    </lineage>
</organism>
<accession>A0A4Q9DTP2</accession>
<dbReference type="InterPro" id="IPR040442">
    <property type="entry name" value="Pyrv_kinase-like_dom_sf"/>
</dbReference>